<dbReference type="InterPro" id="IPR032430">
    <property type="entry name" value="Blm10_mid"/>
</dbReference>
<reference evidence="3" key="2">
    <citation type="submission" date="2021-10" db="EMBL/GenBank/DDBJ databases">
        <title>Phylogenomics reveals ancestral predisposition of the termite-cultivated fungus Termitomyces towards a domesticated lifestyle.</title>
        <authorList>
            <person name="Auxier B."/>
            <person name="Grum-Grzhimaylo A."/>
            <person name="Cardenas M.E."/>
            <person name="Lodge J.D."/>
            <person name="Laessoe T."/>
            <person name="Pedersen O."/>
            <person name="Smith M.E."/>
            <person name="Kuyper T.W."/>
            <person name="Franco-Molano E.A."/>
            <person name="Baroni T.J."/>
            <person name="Aanen D.K."/>
        </authorList>
    </citation>
    <scope>NUCLEOTIDE SEQUENCE</scope>
    <source>
        <strain evidence="3">AP01</strain>
        <tissue evidence="3">Mycelium</tissue>
    </source>
</reference>
<gene>
    <name evidence="3" type="ORF">DXG03_006154</name>
</gene>
<feature type="region of interest" description="Disordered" evidence="1">
    <location>
        <begin position="1"/>
        <end position="28"/>
    </location>
</feature>
<dbReference type="GO" id="GO:0005634">
    <property type="term" value="C:nucleus"/>
    <property type="evidence" value="ECO:0007669"/>
    <property type="project" value="TreeGrafter"/>
</dbReference>
<feature type="compositionally biased region" description="Polar residues" evidence="1">
    <location>
        <begin position="9"/>
        <end position="24"/>
    </location>
</feature>
<protein>
    <recommendedName>
        <fullName evidence="2">Proteasome activator Blm10 middle HEAT repeats region domain-containing protein</fullName>
    </recommendedName>
</protein>
<feature type="region of interest" description="Disordered" evidence="1">
    <location>
        <begin position="686"/>
        <end position="711"/>
    </location>
</feature>
<dbReference type="InterPro" id="IPR035309">
    <property type="entry name" value="PSME4"/>
</dbReference>
<dbReference type="Pfam" id="PF16507">
    <property type="entry name" value="HEAT_PSME4_mid"/>
    <property type="match status" value="1"/>
</dbReference>
<feature type="domain" description="Proteasome activator Blm10 middle HEAT repeats region" evidence="2">
    <location>
        <begin position="422"/>
        <end position="700"/>
    </location>
</feature>
<evidence type="ECO:0000313" key="3">
    <source>
        <dbReference type="EMBL" id="KAG5648199.1"/>
    </source>
</evidence>
<reference evidence="3" key="1">
    <citation type="submission" date="2020-07" db="EMBL/GenBank/DDBJ databases">
        <authorList>
            <person name="Nieuwenhuis M."/>
            <person name="Van De Peppel L.J.J."/>
        </authorList>
    </citation>
    <scope>NUCLEOTIDE SEQUENCE</scope>
    <source>
        <strain evidence="3">AP01</strain>
        <tissue evidence="3">Mycelium</tissue>
    </source>
</reference>
<evidence type="ECO:0000256" key="1">
    <source>
        <dbReference type="SAM" id="MobiDB-lite"/>
    </source>
</evidence>
<dbReference type="GO" id="GO:0016504">
    <property type="term" value="F:peptidase activator activity"/>
    <property type="evidence" value="ECO:0007669"/>
    <property type="project" value="InterPro"/>
</dbReference>
<dbReference type="GO" id="GO:0005829">
    <property type="term" value="C:cytosol"/>
    <property type="evidence" value="ECO:0007669"/>
    <property type="project" value="TreeGrafter"/>
</dbReference>
<dbReference type="EMBL" id="JABCKV010000004">
    <property type="protein sequence ID" value="KAG5648199.1"/>
    <property type="molecule type" value="Genomic_DNA"/>
</dbReference>
<dbReference type="AlphaFoldDB" id="A0A9P7GEN5"/>
<organism evidence="3 4">
    <name type="scientific">Asterophora parasitica</name>
    <dbReference type="NCBI Taxonomy" id="117018"/>
    <lineage>
        <taxon>Eukaryota</taxon>
        <taxon>Fungi</taxon>
        <taxon>Dikarya</taxon>
        <taxon>Basidiomycota</taxon>
        <taxon>Agaricomycotina</taxon>
        <taxon>Agaricomycetes</taxon>
        <taxon>Agaricomycetidae</taxon>
        <taxon>Agaricales</taxon>
        <taxon>Tricholomatineae</taxon>
        <taxon>Lyophyllaceae</taxon>
        <taxon>Asterophora</taxon>
    </lineage>
</organism>
<dbReference type="PANTHER" id="PTHR32170:SF3">
    <property type="entry name" value="PROTEASOME ACTIVATOR COMPLEX SUBUNIT 4"/>
    <property type="match status" value="1"/>
</dbReference>
<accession>A0A9P7GEN5</accession>
<dbReference type="PANTHER" id="PTHR32170">
    <property type="entry name" value="PROTEASOME ACTIVATOR COMPLEX SUBUNIT 4"/>
    <property type="match status" value="1"/>
</dbReference>
<evidence type="ECO:0000313" key="4">
    <source>
        <dbReference type="Proteomes" id="UP000775547"/>
    </source>
</evidence>
<keyword evidence="4" id="KW-1185">Reference proteome</keyword>
<dbReference type="GO" id="GO:0010499">
    <property type="term" value="P:proteasomal ubiquitin-independent protein catabolic process"/>
    <property type="evidence" value="ECO:0007669"/>
    <property type="project" value="TreeGrafter"/>
</dbReference>
<comment type="caution">
    <text evidence="3">The sequence shown here is derived from an EMBL/GenBank/DDBJ whole genome shotgun (WGS) entry which is preliminary data.</text>
</comment>
<proteinExistence type="predicted"/>
<evidence type="ECO:0000259" key="2">
    <source>
        <dbReference type="Pfam" id="PF16507"/>
    </source>
</evidence>
<dbReference type="OrthoDB" id="17907at2759"/>
<name>A0A9P7GEN5_9AGAR</name>
<sequence>MVPPDLSILSINGTPPSQPMNTDDTTPDDRSLWKLKACAASLPYSIEPLSKMMEMLDFIILRIVQCVEAKDFEVGLLQWDSIWLMLKYPIPKPKRIQLAKLFFHVGTIPGLSTQMVATCADAFRTLTKSKKKISIEDMRLPWKPIYEILKSDLFLTRRQFEYTQLSWCMGYIADHARRFFSPAAIEEMLSTFVPLLDGTKLDNVLAPQYYLLTFLPLTHPQSYLPMLFRMWESINSYMYDERMLHFLSRLAEMHVDPAISDPRKIAELPDDERVEGEDRPRWAQEEVKDEAIWTGLYKDVGIFSEHEWHLFMCKCLASMEIPLADAGSLTTGPNADSMAGFEIGRLLKPQWRISKPQSQYIFHDGLPVPPSNAPTPLFSPLPSGVSTPQIQTTTLKEFLAAPLGKKAQSRTYLAGSKALDSLARLIASTESFFHPSNSGAWTNDLTAFLKYIVYDFNKRWHEEQQPDCRTPLHRRLTRTIKRELVKSLRTVTLLAMFSQDSTTVSNIQSCLKSMSVMEPDLILHPILERAVPSLEALVETQRTIAVIKALGAVAPAIVSRQVYYPGAKHLVPILQLLIPGIDLNDPGKTLCTTAFLVEISQFIQFGDLTMNESRPVLLDAEPTLPPNTTGTLLSFSLDETESQFADLEARLTNEEEDALLKDSTGSFPDWIASFIRRVIQLLENLPDEGPDGSAGGATESDSKQTNFTAFY</sequence>
<dbReference type="GO" id="GO:0070628">
    <property type="term" value="F:proteasome binding"/>
    <property type="evidence" value="ECO:0007669"/>
    <property type="project" value="InterPro"/>
</dbReference>
<dbReference type="Proteomes" id="UP000775547">
    <property type="component" value="Unassembled WGS sequence"/>
</dbReference>